<keyword evidence="4" id="KW-0378">Hydrolase</keyword>
<evidence type="ECO:0000259" key="9">
    <source>
        <dbReference type="Pfam" id="PF02882"/>
    </source>
</evidence>
<dbReference type="GO" id="GO:0004488">
    <property type="term" value="F:methylenetetrahydrofolate dehydrogenase (NADP+) activity"/>
    <property type="evidence" value="ECO:0007669"/>
    <property type="project" value="InterPro"/>
</dbReference>
<evidence type="ECO:0000256" key="3">
    <source>
        <dbReference type="ARBA" id="ARBA00022563"/>
    </source>
</evidence>
<comment type="subunit">
    <text evidence="2">Homodimer.</text>
</comment>
<evidence type="ECO:0000313" key="10">
    <source>
        <dbReference type="EMBL" id="CAB4897962.1"/>
    </source>
</evidence>
<dbReference type="SUPFAM" id="SSF53223">
    <property type="entry name" value="Aminoacid dehydrogenase-like, N-terminal domain"/>
    <property type="match status" value="1"/>
</dbReference>
<proteinExistence type="inferred from homology"/>
<evidence type="ECO:0000256" key="7">
    <source>
        <dbReference type="ARBA" id="ARBA00023268"/>
    </source>
</evidence>
<name>A0A6J7FQG4_9ZZZZ</name>
<dbReference type="Pfam" id="PF02882">
    <property type="entry name" value="THF_DHG_CYH_C"/>
    <property type="match status" value="1"/>
</dbReference>
<keyword evidence="5" id="KW-0521">NADP</keyword>
<dbReference type="InterPro" id="IPR020630">
    <property type="entry name" value="THF_DH/CycHdrlase_cat_dom"/>
</dbReference>
<dbReference type="Gene3D" id="3.40.50.10860">
    <property type="entry name" value="Leucine Dehydrogenase, chain A, domain 1"/>
    <property type="match status" value="1"/>
</dbReference>
<dbReference type="PROSITE" id="PS00767">
    <property type="entry name" value="THF_DHG_CYH_2"/>
    <property type="match status" value="1"/>
</dbReference>
<evidence type="ECO:0000256" key="4">
    <source>
        <dbReference type="ARBA" id="ARBA00022801"/>
    </source>
</evidence>
<dbReference type="GO" id="GO:0004477">
    <property type="term" value="F:methenyltetrahydrofolate cyclohydrolase activity"/>
    <property type="evidence" value="ECO:0007669"/>
    <property type="project" value="TreeGrafter"/>
</dbReference>
<dbReference type="AlphaFoldDB" id="A0A6J7FQG4"/>
<dbReference type="SUPFAM" id="SSF51735">
    <property type="entry name" value="NAD(P)-binding Rossmann-fold domains"/>
    <property type="match status" value="1"/>
</dbReference>
<evidence type="ECO:0000256" key="5">
    <source>
        <dbReference type="ARBA" id="ARBA00022857"/>
    </source>
</evidence>
<dbReference type="PANTHER" id="PTHR48099">
    <property type="entry name" value="C-1-TETRAHYDROFOLATE SYNTHASE, CYTOPLASMIC-RELATED"/>
    <property type="match status" value="1"/>
</dbReference>
<evidence type="ECO:0000256" key="1">
    <source>
        <dbReference type="ARBA" id="ARBA00004777"/>
    </source>
</evidence>
<dbReference type="GO" id="GO:0005829">
    <property type="term" value="C:cytosol"/>
    <property type="evidence" value="ECO:0007669"/>
    <property type="project" value="TreeGrafter"/>
</dbReference>
<evidence type="ECO:0000256" key="6">
    <source>
        <dbReference type="ARBA" id="ARBA00023002"/>
    </source>
</evidence>
<protein>
    <submittedName>
        <fullName evidence="10">Unannotated protein</fullName>
    </submittedName>
</protein>
<evidence type="ECO:0000256" key="2">
    <source>
        <dbReference type="ARBA" id="ARBA00011738"/>
    </source>
</evidence>
<sequence>MSATVIDGKQVAAELRTEVAGQVEAFVAEHGRPPGLATILVGEDAASAVYVGGKQRACKEVGIRGFDHRLAADAPREEVVALIERLNADPDVSGILCQLPVPGHLDGVELTNLIAPEKDVDGLTVASAGRLALGLPGLRPCTPSGVMRLLERSGTELSGARAVVIGRSNLFGKPMAQLLLQANATVTIAHSRTADLAGVCAQADVLVAAVGRPEMVRADWVKEGAVVIDVGINRRDPAPTDGSSTLVGDVHFAEASERAAAVTPVPGGVGPMTIAELLANTLQAARIQAGVAA</sequence>
<dbReference type="NCBIfam" id="NF010783">
    <property type="entry name" value="PRK14186.1"/>
    <property type="match status" value="1"/>
</dbReference>
<dbReference type="FunFam" id="3.40.50.10860:FF:000005">
    <property type="entry name" value="C-1-tetrahydrofolate synthase, cytoplasmic, putative"/>
    <property type="match status" value="1"/>
</dbReference>
<dbReference type="NCBIfam" id="NF010785">
    <property type="entry name" value="PRK14188.1"/>
    <property type="match status" value="1"/>
</dbReference>
<dbReference type="Pfam" id="PF00763">
    <property type="entry name" value="THF_DHG_CYH"/>
    <property type="match status" value="1"/>
</dbReference>
<dbReference type="InterPro" id="IPR020867">
    <property type="entry name" value="THF_DH/CycHdrlase_CS"/>
</dbReference>
<keyword evidence="3" id="KW-0554">One-carbon metabolism</keyword>
<dbReference type="FunFam" id="3.40.50.720:FF:000006">
    <property type="entry name" value="Bifunctional protein FolD"/>
    <property type="match status" value="1"/>
</dbReference>
<dbReference type="GO" id="GO:0035999">
    <property type="term" value="P:tetrahydrofolate interconversion"/>
    <property type="evidence" value="ECO:0007669"/>
    <property type="project" value="TreeGrafter"/>
</dbReference>
<evidence type="ECO:0000259" key="8">
    <source>
        <dbReference type="Pfam" id="PF00763"/>
    </source>
</evidence>
<dbReference type="Gene3D" id="3.40.50.720">
    <property type="entry name" value="NAD(P)-binding Rossmann-like Domain"/>
    <property type="match status" value="1"/>
</dbReference>
<gene>
    <name evidence="10" type="ORF">UFOPK3564_00407</name>
</gene>
<keyword evidence="7" id="KW-0511">Multifunctional enzyme</keyword>
<comment type="pathway">
    <text evidence="1">One-carbon metabolism; tetrahydrofolate interconversion.</text>
</comment>
<accession>A0A6J7FQG4</accession>
<dbReference type="InterPro" id="IPR020631">
    <property type="entry name" value="THF_DH/CycHdrlase_NAD-bd_dom"/>
</dbReference>
<reference evidence="10" key="1">
    <citation type="submission" date="2020-05" db="EMBL/GenBank/DDBJ databases">
        <authorList>
            <person name="Chiriac C."/>
            <person name="Salcher M."/>
            <person name="Ghai R."/>
            <person name="Kavagutti S V."/>
        </authorList>
    </citation>
    <scope>NUCLEOTIDE SEQUENCE</scope>
</reference>
<dbReference type="PANTHER" id="PTHR48099:SF5">
    <property type="entry name" value="C-1-TETRAHYDROFOLATE SYNTHASE, CYTOPLASMIC"/>
    <property type="match status" value="1"/>
</dbReference>
<feature type="domain" description="Tetrahydrofolate dehydrogenase/cyclohydrolase NAD(P)-binding" evidence="9">
    <location>
        <begin position="140"/>
        <end position="287"/>
    </location>
</feature>
<dbReference type="InterPro" id="IPR036291">
    <property type="entry name" value="NAD(P)-bd_dom_sf"/>
</dbReference>
<dbReference type="HAMAP" id="MF_01576">
    <property type="entry name" value="THF_DHG_CYH"/>
    <property type="match status" value="1"/>
</dbReference>
<dbReference type="CDD" id="cd01080">
    <property type="entry name" value="NAD_bind_m-THF_DH_Cyclohyd"/>
    <property type="match status" value="1"/>
</dbReference>
<keyword evidence="6" id="KW-0560">Oxidoreductase</keyword>
<dbReference type="PRINTS" id="PR00085">
    <property type="entry name" value="THFDHDRGNASE"/>
</dbReference>
<dbReference type="InterPro" id="IPR000672">
    <property type="entry name" value="THF_DH/CycHdrlase"/>
</dbReference>
<organism evidence="10">
    <name type="scientific">freshwater metagenome</name>
    <dbReference type="NCBI Taxonomy" id="449393"/>
    <lineage>
        <taxon>unclassified sequences</taxon>
        <taxon>metagenomes</taxon>
        <taxon>ecological metagenomes</taxon>
    </lineage>
</organism>
<dbReference type="InterPro" id="IPR046346">
    <property type="entry name" value="Aminoacid_DH-like_N_sf"/>
</dbReference>
<dbReference type="EMBL" id="CAFBMK010000013">
    <property type="protein sequence ID" value="CAB4897962.1"/>
    <property type="molecule type" value="Genomic_DNA"/>
</dbReference>
<feature type="domain" description="Tetrahydrofolate dehydrogenase/cyclohydrolase catalytic" evidence="8">
    <location>
        <begin position="6"/>
        <end position="121"/>
    </location>
</feature>